<dbReference type="OrthoDB" id="5143602at2"/>
<feature type="compositionally biased region" description="Low complexity" evidence="1">
    <location>
        <begin position="470"/>
        <end position="490"/>
    </location>
</feature>
<evidence type="ECO:0000313" key="2">
    <source>
        <dbReference type="EMBL" id="QBI20721.1"/>
    </source>
</evidence>
<dbReference type="RefSeq" id="WP_131155714.1">
    <property type="nucleotide sequence ID" value="NZ_CP036402.1"/>
</dbReference>
<name>A0A411YHX4_9ACTN</name>
<gene>
    <name evidence="2" type="ORF">ER308_14895</name>
</gene>
<evidence type="ECO:0000256" key="1">
    <source>
        <dbReference type="SAM" id="MobiDB-lite"/>
    </source>
</evidence>
<organism evidence="2 3">
    <name type="scientific">Egibacter rhizosphaerae</name>
    <dbReference type="NCBI Taxonomy" id="1670831"/>
    <lineage>
        <taxon>Bacteria</taxon>
        <taxon>Bacillati</taxon>
        <taxon>Actinomycetota</taxon>
        <taxon>Nitriliruptoria</taxon>
        <taxon>Egibacterales</taxon>
        <taxon>Egibacteraceae</taxon>
        <taxon>Egibacter</taxon>
    </lineage>
</organism>
<dbReference type="InterPro" id="IPR051922">
    <property type="entry name" value="Bact_Sporulation_Assoc"/>
</dbReference>
<sequence length="1010" mass="103796">MGQRAASSTCTVRWLVVLTAGASLLLQGPVGLIPLAPAEAQEVEAQPHARTLEAASTAEAAPALELDARGAGRLSGDDRYATAARIASAAFPDGVDEAVVATGENFPDALAASGLAGRLDAPVLLTMRDRLPASTAEALATLDVETVHVIGGNAAVAPAVATDLDARGYTAARHAGADRYETAAEIATTFSASDTAIVATGENFPDALAGGPLAFAGPSPVLLVGATVPAATEAALDELGISEVVILGGPAAVSESVEARLAEVTGDAAPRRLAGDDRYETAAEVARYLVDETGGVDGDHALVANGVRNLGVDALAGGPYGGAAGAPLLLLGDEQVPAATGAWLTEQRPGTLEALGGPAVVSDAVFADALELAGIDASGPAPGAEPLACEQAGYPCSWAEADPAILDASVDLALDADARHRDGDALGEVADWLADRADVEAVASGEASLMFRLAGGRPTWVVADEPVGPPDAATATSAPTQPDAPTTASTLPAEPRGVAGDDPDEKSALVLSPYAWDFDQSEGEQVAALLGGTRGYGSVTYHENVYDTSANEARLGVTAADYQSIPDHDVVHLDTHGSYACDDGDCYTRVSTGLDIGDLERDVFTGEVIEVSGGRTGSALSADTFRAMPDTGPQIVFINACETYSGSDLAGALTTGRDTVFLGWDAAVDSADAADAATRFYTDLAERGVTTEEALDTLRDEGLAVDRDGAELRRAEGREDLRLREVATLLASDGTELASTDGLTLGGDDQDVLEVTVEVEGVLPDPGERSDYTVRLEVDGQRSPTSYRLDAAQASRVGDIDGAAIYRVDGAWQLPAGVDTSAPLDLEAVVDLPDGGESRHRVEGVSVAGCWYTVEWSGAGSGSETWVYDDASDDIEDLLSLILVRSDDAGDLTTIQLGAAFSSAETVTEFGDVQAEGALMPAGQTGTVTPPMSHWNDVARFSGTGQLDLTRHESRYLDDLDTTVARRLEGRFHGTLPPDDDEVAGSVTVSGEFVYDVDACRPAGATPPGE</sequence>
<proteinExistence type="predicted"/>
<dbReference type="InterPro" id="IPR007253">
    <property type="entry name" value="Cell_wall-bd_2"/>
</dbReference>
<protein>
    <submittedName>
        <fullName evidence="2">Cell wall-binding repeat-containing protein</fullName>
    </submittedName>
</protein>
<evidence type="ECO:0000313" key="3">
    <source>
        <dbReference type="Proteomes" id="UP000291469"/>
    </source>
</evidence>
<dbReference type="Pfam" id="PF04122">
    <property type="entry name" value="CW_binding_2"/>
    <property type="match status" value="3"/>
</dbReference>
<feature type="region of interest" description="Disordered" evidence="1">
    <location>
        <begin position="464"/>
        <end position="505"/>
    </location>
</feature>
<dbReference type="Gene3D" id="3.40.50.12090">
    <property type="match status" value="2"/>
</dbReference>
<accession>A0A411YHX4</accession>
<dbReference type="PANTHER" id="PTHR30032:SF8">
    <property type="entry name" value="GERMINATION-SPECIFIC N-ACETYLMURAMOYL-L-ALANINE AMIDASE"/>
    <property type="match status" value="1"/>
</dbReference>
<keyword evidence="3" id="KW-1185">Reference proteome</keyword>
<dbReference type="AlphaFoldDB" id="A0A411YHX4"/>
<dbReference type="Proteomes" id="UP000291469">
    <property type="component" value="Chromosome"/>
</dbReference>
<reference evidence="2 3" key="1">
    <citation type="submission" date="2019-01" db="EMBL/GenBank/DDBJ databases">
        <title>Egibacter rhizosphaerae EGI 80759T.</title>
        <authorList>
            <person name="Chen D.-D."/>
            <person name="Tian Y."/>
            <person name="Jiao J.-Y."/>
            <person name="Zhang X.-T."/>
            <person name="Zhang Y.-G."/>
            <person name="Zhang Y."/>
            <person name="Xiao M."/>
            <person name="Shu W.-S."/>
            <person name="Li W.-J."/>
        </authorList>
    </citation>
    <scope>NUCLEOTIDE SEQUENCE [LARGE SCALE GENOMIC DNA]</scope>
    <source>
        <strain evidence="2 3">EGI 80759</strain>
    </source>
</reference>
<dbReference type="KEGG" id="erz:ER308_14895"/>
<dbReference type="EMBL" id="CP036402">
    <property type="protein sequence ID" value="QBI20721.1"/>
    <property type="molecule type" value="Genomic_DNA"/>
</dbReference>
<dbReference type="PANTHER" id="PTHR30032">
    <property type="entry name" value="N-ACETYLMURAMOYL-L-ALANINE AMIDASE-RELATED"/>
    <property type="match status" value="1"/>
</dbReference>